<dbReference type="SMART" id="SM00912">
    <property type="entry name" value="Haemagg_act"/>
    <property type="match status" value="1"/>
</dbReference>
<evidence type="ECO:0000256" key="1">
    <source>
        <dbReference type="SAM" id="MobiDB-lite"/>
    </source>
</evidence>
<dbReference type="RefSeq" id="WP_015186070.1">
    <property type="nucleotide sequence ID" value="NC_019738.1"/>
</dbReference>
<dbReference type="Proteomes" id="UP000010471">
    <property type="component" value="Chromosome"/>
</dbReference>
<proteinExistence type="predicted"/>
<dbReference type="EMBL" id="CP003630">
    <property type="protein sequence ID" value="AFZ21943.1"/>
    <property type="molecule type" value="Genomic_DNA"/>
</dbReference>
<dbReference type="PATRIC" id="fig|1173027.3.peg.7033"/>
<dbReference type="STRING" id="1173027.Mic7113_6356"/>
<gene>
    <name evidence="3" type="ORF">Mic7113_6356</name>
</gene>
<dbReference type="KEGG" id="mic:Mic7113_6356"/>
<sequence length="1556" mass="156676">MAKSWKGRGWWLSLAVWLTMGESITGFNNCTSAQMTPDTTLGTESSVVTPNVNIRGLPADRIDGGATRGTNLFHSFSNFNVGEGLRVYFSNPSGIENILTRVTGNNLSNILGTLGVDGGANLFLLNPNGIIFGQNAQLDIAGSFVASTANGITFDNGFVFSAKNPEAPPLLTINVPLGLQYGSNPSGATIANSGNLTVGQNLGLAADNLDLKGQLQAGGQLALYALNTLQVRDSTTKPFIAKAGGQMVVQSNQTVDIFALNHAESGFFSGGDMVLRSANTVLGDARYWSGGSFRIEGLDGTLQDLSSPNDPIIRSIGDVSFNNYIGTSLHILAGGSVTIPGIVAITAPETGTVGVDYLAEEVPLSDGTLVPINGSVRPTLDVRAGVEPGAIGIPGLTGNSDYLFYSGFINFFGFIFPISEDPVGTNVPTSADINIGGIVMLGQNAANGQILLTNQYRPNQLLPGGNIEVGAIVTTDDVSEFANQLPANLLTALNFAGLLDDFSGDGGSVILDSRSQITINGASLSNFGLNFGLINTSSGTGKAGDVTLLANEKVSLANTFILSDTSGAGTGGDITIKAPSVSFTDKTVVSSSTFGTGQGGKLTVIAPNSVDVAESNLFAATTGDGKAGDLNIVTGKLTVRDKAAIATVSLGNGDAGDLKIDTQQLMIKDGSITTSTLGGPSFGTPLGQGNGGELIINASDSVELVSTSADSLIDLTIPIPGFAFSEIQAPIGLFSSSQSSGSAGDLSITTGRLTIRGGAMASTTTSFGGQGGNLTVKASERVELIGTSNNTTVPSALISDTYRSGKGGDITIITPHLLIKEGGAVSAATGNVLGENDPNDRGQGGNVTVVSSLVELYGASSNPLLRSGLVTSTVGFGNAGDMLINADRLIVGDGAVVLTAALRDGNSGNLTVNASESVEVVGTAPDKLPSGISTGTAGSGAARDLTINTKRLTVRDGGLISAGTVASGAGGNLMVNASEWVELVGTGSDGRPSGLSAGSGITGVSSIPLLQRFGVDPSQATGDSGDLKLTTGRLIVRDKAEVSTATLGPGLGGNIHLQANSIDLSNGAQLSAATSGSGRAGTISVQGPDTIALNNSSISTSVNAGAVGEGGKIDLQTRSLSLNNGAQVSAATSGKGQAGNISVRDADTVSLTNSAISTAVNAGAVGEGGDIDIQTRSLSVRDQSRISASTSGDGKAGSITVTGNTLEAANGGQLLTSTASGQDAGNINLTLQDEVKLTGDGTGIFANTAPGSTGNGGSIFLDTTTLLLRDGAGIVVGSQGAGEGGSITAQSNSTTLDNRAFISAKTASNTGGNITLGVQDLLLLRRRSEISTTAGTALSGGDGGNITISAGFILGIPKENSDITANAFTGRGGNINITTQGIFGLQFRPRLTPLSDITASSEFGLNGSVQIITLGVDPNRGLAELPTDLVDATGLIDRRCVPGAGTEQSSSFTITGRGGLPPNPHETLGEEGLLEDLGTPVGVSTGSRKGQPRRASASSSSSPPPLVEAQGWVIAPDGTVILTAQAPTATPQHPWQTPASCQTLSPSSVAPTASPR</sequence>
<dbReference type="OrthoDB" id="450498at2"/>
<feature type="compositionally biased region" description="Polar residues" evidence="1">
    <location>
        <begin position="1525"/>
        <end position="1556"/>
    </location>
</feature>
<evidence type="ECO:0000259" key="2">
    <source>
        <dbReference type="SMART" id="SM00912"/>
    </source>
</evidence>
<dbReference type="Pfam" id="PF05860">
    <property type="entry name" value="TPS"/>
    <property type="match status" value="1"/>
</dbReference>
<feature type="region of interest" description="Disordered" evidence="1">
    <location>
        <begin position="1444"/>
        <end position="1511"/>
    </location>
</feature>
<dbReference type="Gene3D" id="2.160.20.10">
    <property type="entry name" value="Single-stranded right-handed beta-helix, Pectin lyase-like"/>
    <property type="match status" value="4"/>
</dbReference>
<keyword evidence="4" id="KW-1185">Reference proteome</keyword>
<dbReference type="HOGENOM" id="CLU_001325_1_0_3"/>
<dbReference type="InterPro" id="IPR011050">
    <property type="entry name" value="Pectin_lyase_fold/virulence"/>
</dbReference>
<accession>K9WP25</accession>
<dbReference type="SUPFAM" id="SSF51126">
    <property type="entry name" value="Pectin lyase-like"/>
    <property type="match status" value="5"/>
</dbReference>
<evidence type="ECO:0000313" key="4">
    <source>
        <dbReference type="Proteomes" id="UP000010471"/>
    </source>
</evidence>
<name>K9WP25_9CYAN</name>
<dbReference type="InterPro" id="IPR012334">
    <property type="entry name" value="Pectin_lyas_fold"/>
</dbReference>
<evidence type="ECO:0000313" key="3">
    <source>
        <dbReference type="EMBL" id="AFZ21943.1"/>
    </source>
</evidence>
<dbReference type="InterPro" id="IPR008638">
    <property type="entry name" value="FhaB/CdiA-like_TPS"/>
</dbReference>
<feature type="region of interest" description="Disordered" evidence="1">
    <location>
        <begin position="1524"/>
        <end position="1556"/>
    </location>
</feature>
<protein>
    <submittedName>
        <fullName evidence="3">Filamentous hemagglutinin family N-terminal domain protein</fullName>
    </submittedName>
</protein>
<feature type="domain" description="Filamentous haemagglutinin FhaB/tRNA nuclease CdiA-like TPS" evidence="2">
    <location>
        <begin position="42"/>
        <end position="155"/>
    </location>
</feature>
<dbReference type="eggNOG" id="COG3210">
    <property type="taxonomic scope" value="Bacteria"/>
</dbReference>
<dbReference type="NCBIfam" id="TIGR01901">
    <property type="entry name" value="adhes_NPXG"/>
    <property type="match status" value="1"/>
</dbReference>
<organism evidence="3 4">
    <name type="scientific">Allocoleopsis franciscana PCC 7113</name>
    <dbReference type="NCBI Taxonomy" id="1173027"/>
    <lineage>
        <taxon>Bacteria</taxon>
        <taxon>Bacillati</taxon>
        <taxon>Cyanobacteriota</taxon>
        <taxon>Cyanophyceae</taxon>
        <taxon>Coleofasciculales</taxon>
        <taxon>Coleofasciculaceae</taxon>
        <taxon>Allocoleopsis</taxon>
        <taxon>Allocoleopsis franciscana</taxon>
    </lineage>
</organism>
<reference evidence="3 4" key="1">
    <citation type="submission" date="2012-06" db="EMBL/GenBank/DDBJ databases">
        <title>Finished chromosome of genome of Microcoleus sp. PCC 7113.</title>
        <authorList>
            <consortium name="US DOE Joint Genome Institute"/>
            <person name="Gugger M."/>
            <person name="Coursin T."/>
            <person name="Rippka R."/>
            <person name="Tandeau De Marsac N."/>
            <person name="Huntemann M."/>
            <person name="Wei C.-L."/>
            <person name="Han J."/>
            <person name="Detter J.C."/>
            <person name="Han C."/>
            <person name="Tapia R."/>
            <person name="Chen A."/>
            <person name="Kyrpides N."/>
            <person name="Mavromatis K."/>
            <person name="Markowitz V."/>
            <person name="Szeto E."/>
            <person name="Ivanova N."/>
            <person name="Pagani I."/>
            <person name="Pati A."/>
            <person name="Goodwin L."/>
            <person name="Nordberg H.P."/>
            <person name="Cantor M.N."/>
            <person name="Hua S.X."/>
            <person name="Woyke T."/>
            <person name="Kerfeld C.A."/>
        </authorList>
    </citation>
    <scope>NUCLEOTIDE SEQUENCE [LARGE SCALE GENOMIC DNA]</scope>
    <source>
        <strain evidence="3 4">PCC 7113</strain>
    </source>
</reference>